<dbReference type="GeneID" id="18913374"/>
<dbReference type="KEGG" id="pco:PHACADRAFT_213485"/>
<accession>K5VH68</accession>
<protein>
    <submittedName>
        <fullName evidence="1">Uncharacterized protein</fullName>
    </submittedName>
</protein>
<organism evidence="1 2">
    <name type="scientific">Phanerochaete carnosa (strain HHB-10118-sp)</name>
    <name type="common">White-rot fungus</name>
    <name type="synonym">Peniophora carnosa</name>
    <dbReference type="NCBI Taxonomy" id="650164"/>
    <lineage>
        <taxon>Eukaryota</taxon>
        <taxon>Fungi</taxon>
        <taxon>Dikarya</taxon>
        <taxon>Basidiomycota</taxon>
        <taxon>Agaricomycotina</taxon>
        <taxon>Agaricomycetes</taxon>
        <taxon>Polyporales</taxon>
        <taxon>Phanerochaetaceae</taxon>
        <taxon>Phanerochaete</taxon>
    </lineage>
</organism>
<name>K5VH68_PHACS</name>
<dbReference type="OrthoDB" id="2803395at2759"/>
<dbReference type="EMBL" id="JH930478">
    <property type="protein sequence ID" value="EKM50573.1"/>
    <property type="molecule type" value="Genomic_DNA"/>
</dbReference>
<dbReference type="AlphaFoldDB" id="K5VH68"/>
<evidence type="ECO:0000313" key="1">
    <source>
        <dbReference type="EMBL" id="EKM50573.1"/>
    </source>
</evidence>
<gene>
    <name evidence="1" type="ORF">PHACADRAFT_213485</name>
</gene>
<dbReference type="RefSeq" id="XP_007400844.1">
    <property type="nucleotide sequence ID" value="XM_007400782.1"/>
</dbReference>
<proteinExistence type="predicted"/>
<sequence>MSLMGLPTELLLMIQHEIRDDLLAHVCLMKLNTRTRALYNAFGTDFWKMLCRRNGLGTLAGDSVGAGLYQTIAVECAEHAWVCEHPSCGTARLLENAQSISNARLDDPTCSPTRTLRDEDPYILTPNGIFRCMAFRGGEFGAPCHTYVTAEAYDGQDMQDTDALEAHPIVMRTFATFPPCANMRFLTFDNVPTASNNDGVTVFDVMKSAKSIMSDIPTTENIFTWLRRNTCGDTSKVFPQAWSIVDMFESVTSIVGWFRVARWIGFAYEGSNKFAFRFEPRRLPDDPSEISQ</sequence>
<evidence type="ECO:0000313" key="2">
    <source>
        <dbReference type="Proteomes" id="UP000008370"/>
    </source>
</evidence>
<reference evidence="1 2" key="1">
    <citation type="journal article" date="2012" name="BMC Genomics">
        <title>Comparative genomics of the white-rot fungi, Phanerochaete carnosa and P. chrysosporium, to elucidate the genetic basis of the distinct wood types they colonize.</title>
        <authorList>
            <person name="Suzuki H."/>
            <person name="MacDonald J."/>
            <person name="Syed K."/>
            <person name="Salamov A."/>
            <person name="Hori C."/>
            <person name="Aerts A."/>
            <person name="Henrissat B."/>
            <person name="Wiebenga A."/>
            <person name="vanKuyk P.A."/>
            <person name="Barry K."/>
            <person name="Lindquist E."/>
            <person name="LaButti K."/>
            <person name="Lapidus A."/>
            <person name="Lucas S."/>
            <person name="Coutinho P."/>
            <person name="Gong Y."/>
            <person name="Samejima M."/>
            <person name="Mahadevan R."/>
            <person name="Abou-Zaid M."/>
            <person name="de Vries R.P."/>
            <person name="Igarashi K."/>
            <person name="Yadav J.S."/>
            <person name="Grigoriev I.V."/>
            <person name="Master E.R."/>
        </authorList>
    </citation>
    <scope>NUCLEOTIDE SEQUENCE [LARGE SCALE GENOMIC DNA]</scope>
    <source>
        <strain evidence="1 2">HHB-10118-sp</strain>
    </source>
</reference>
<dbReference type="HOGENOM" id="CLU_824157_0_0_1"/>
<keyword evidence="2" id="KW-1185">Reference proteome</keyword>
<dbReference type="InParanoid" id="K5VH68"/>
<dbReference type="Proteomes" id="UP000008370">
    <property type="component" value="Unassembled WGS sequence"/>
</dbReference>